<keyword evidence="1" id="KW-0378">Hydrolase</keyword>
<dbReference type="RefSeq" id="WP_342692886.1">
    <property type="nucleotide sequence ID" value="NZ_JBCGDP010000018.1"/>
</dbReference>
<accession>A0ABU9NRQ8</accession>
<organism evidence="1 2">
    <name type="scientific">Flavobacterium polysaccharolyticum</name>
    <dbReference type="NCBI Taxonomy" id="3133148"/>
    <lineage>
        <taxon>Bacteria</taxon>
        <taxon>Pseudomonadati</taxon>
        <taxon>Bacteroidota</taxon>
        <taxon>Flavobacteriia</taxon>
        <taxon>Flavobacteriales</taxon>
        <taxon>Flavobacteriaceae</taxon>
        <taxon>Flavobacterium</taxon>
    </lineage>
</organism>
<dbReference type="CDD" id="cd01825">
    <property type="entry name" value="SGNH_hydrolase_peri1"/>
    <property type="match status" value="1"/>
</dbReference>
<gene>
    <name evidence="1" type="ORF">WFZ86_16150</name>
</gene>
<dbReference type="GO" id="GO:0016787">
    <property type="term" value="F:hydrolase activity"/>
    <property type="evidence" value="ECO:0007669"/>
    <property type="project" value="UniProtKB-KW"/>
</dbReference>
<keyword evidence="2" id="KW-1185">Reference proteome</keyword>
<dbReference type="InterPro" id="IPR036514">
    <property type="entry name" value="SGNH_hydro_sf"/>
</dbReference>
<dbReference type="EMBL" id="JBCGDP010000018">
    <property type="protein sequence ID" value="MEM0578036.1"/>
    <property type="molecule type" value="Genomic_DNA"/>
</dbReference>
<proteinExistence type="predicted"/>
<evidence type="ECO:0000313" key="2">
    <source>
        <dbReference type="Proteomes" id="UP001468798"/>
    </source>
</evidence>
<dbReference type="Proteomes" id="UP001468798">
    <property type="component" value="Unassembled WGS sequence"/>
</dbReference>
<sequence length="492" mass="55066">MNTPKSYFFRSFLIILMAACFFLGLKEVLPKKIFAAAKGPSKNVLIDSMLIDAFESEPDSVAITPNDTMADQKIVFEESFGVTFPEESMDSYKGYQYLIPFYERLYQLETSQNGKVRIAYFGDSMTDGDMIVQDIRAAFQNTFGGKGVGFVSITSESAASRGSVLHQFSENWKMQSYLNVKNPIRAFGVNGHVFFANDPNKDIWVKFGAGRARNTASLDNPTLFYGSSDNASGQISYQLDKDSIYKNLTPNHLLNTIVLKNGSLKTIKLNFKNAQSVPVYGVNFDDGKGVHVDNFSQRGNSGIPISKFDPALMQAFQKKLNYNLIVLHYGTNVLNYGTKDYNWYARSMTKTVNRLREGFPGASILIVSTADKASKYKTEMKTDSAVVPLTHAQRNYALKTQSGFVNLYTLMGGDGSMVKWVEQEPAMANKDYTHFNMRGSKKVAGMLYDQIINGYQEYKRLRRTIKTAKPVATEDSVIAQPVVPKTEETDEN</sequence>
<dbReference type="Gene3D" id="2.60.120.1360">
    <property type="match status" value="1"/>
</dbReference>
<dbReference type="SUPFAM" id="SSF52266">
    <property type="entry name" value="SGNH hydrolase"/>
    <property type="match status" value="1"/>
</dbReference>
<dbReference type="Gene3D" id="3.40.50.1110">
    <property type="entry name" value="SGNH hydrolase"/>
    <property type="match status" value="1"/>
</dbReference>
<protein>
    <submittedName>
        <fullName evidence="1">SGNH/GDSL hydrolase family protein</fullName>
    </submittedName>
</protein>
<name>A0ABU9NRQ8_9FLAO</name>
<evidence type="ECO:0000313" key="1">
    <source>
        <dbReference type="EMBL" id="MEM0578036.1"/>
    </source>
</evidence>
<reference evidence="1 2" key="1">
    <citation type="submission" date="2024-03" db="EMBL/GenBank/DDBJ databases">
        <title>Two novel species of the genus Flavobacterium exhibiting potentially degradation of complex polysaccharides.</title>
        <authorList>
            <person name="Lian X."/>
        </authorList>
    </citation>
    <scope>NUCLEOTIDE SEQUENCE [LARGE SCALE GENOMIC DNA]</scope>
    <source>
        <strain evidence="1 2">N6</strain>
    </source>
</reference>
<comment type="caution">
    <text evidence="1">The sequence shown here is derived from an EMBL/GenBank/DDBJ whole genome shotgun (WGS) entry which is preliminary data.</text>
</comment>